<name>A0A8J6CFG3_DIALT</name>
<keyword evidence="4" id="KW-1185">Reference proteome</keyword>
<keyword evidence="2" id="KW-0812">Transmembrane</keyword>
<keyword evidence="2" id="KW-0472">Membrane</keyword>
<feature type="compositionally biased region" description="Basic and acidic residues" evidence="1">
    <location>
        <begin position="16"/>
        <end position="45"/>
    </location>
</feature>
<comment type="caution">
    <text evidence="3">The sequence shown here is derived from an EMBL/GenBank/DDBJ whole genome shotgun (WGS) entry which is preliminary data.</text>
</comment>
<dbReference type="AlphaFoldDB" id="A0A8J6CFG3"/>
<feature type="transmembrane region" description="Helical" evidence="2">
    <location>
        <begin position="45"/>
        <end position="68"/>
    </location>
</feature>
<gene>
    <name evidence="3" type="ORF">KFE25_007042</name>
</gene>
<accession>A0A8J6CFG3</accession>
<dbReference type="EMBL" id="JAGTXO010000005">
    <property type="protein sequence ID" value="KAG8467990.1"/>
    <property type="molecule type" value="Genomic_DNA"/>
</dbReference>
<dbReference type="OrthoDB" id="164285at2759"/>
<dbReference type="OMA" id="YVANSDW"/>
<evidence type="ECO:0000313" key="3">
    <source>
        <dbReference type="EMBL" id="KAG8467990.1"/>
    </source>
</evidence>
<evidence type="ECO:0000256" key="1">
    <source>
        <dbReference type="SAM" id="MobiDB-lite"/>
    </source>
</evidence>
<feature type="region of interest" description="Disordered" evidence="1">
    <location>
        <begin position="1"/>
        <end position="46"/>
    </location>
</feature>
<evidence type="ECO:0000313" key="4">
    <source>
        <dbReference type="Proteomes" id="UP000751190"/>
    </source>
</evidence>
<keyword evidence="2" id="KW-1133">Transmembrane helix</keyword>
<evidence type="ECO:0000256" key="2">
    <source>
        <dbReference type="SAM" id="Phobius"/>
    </source>
</evidence>
<proteinExistence type="predicted"/>
<reference evidence="3" key="1">
    <citation type="submission" date="2021-05" db="EMBL/GenBank/DDBJ databases">
        <title>The genome of the haptophyte Pavlova lutheri (Diacronema luteri, Pavlovales) - a model for lipid biosynthesis in eukaryotic algae.</title>
        <authorList>
            <person name="Hulatt C.J."/>
            <person name="Posewitz M.C."/>
        </authorList>
    </citation>
    <scope>NUCLEOTIDE SEQUENCE</scope>
    <source>
        <strain evidence="3">NIVA-4/92</strain>
    </source>
</reference>
<sequence length="131" mass="14607">MGKSARNPSDPFGESEETRGQSRARAAEARKAPPKRARENDEKPTGIRCGPLIMMLMIVGGSLLPALAKLADSLGHLGFTWFKTDPNARLLRFYEAHNPSKLGEVPNVVRKYRGREEELFSKLEAKYGIRP</sequence>
<dbReference type="Proteomes" id="UP000751190">
    <property type="component" value="Unassembled WGS sequence"/>
</dbReference>
<protein>
    <submittedName>
        <fullName evidence="3">Uncharacterized protein</fullName>
    </submittedName>
</protein>
<organism evidence="3 4">
    <name type="scientific">Diacronema lutheri</name>
    <name type="common">Unicellular marine alga</name>
    <name type="synonym">Monochrysis lutheri</name>
    <dbReference type="NCBI Taxonomy" id="2081491"/>
    <lineage>
        <taxon>Eukaryota</taxon>
        <taxon>Haptista</taxon>
        <taxon>Haptophyta</taxon>
        <taxon>Pavlovophyceae</taxon>
        <taxon>Pavlovales</taxon>
        <taxon>Pavlovaceae</taxon>
        <taxon>Diacronema</taxon>
    </lineage>
</organism>